<evidence type="ECO:0000256" key="2">
    <source>
        <dbReference type="ARBA" id="ARBA00023002"/>
    </source>
</evidence>
<evidence type="ECO:0000256" key="1">
    <source>
        <dbReference type="ARBA" id="ARBA00008072"/>
    </source>
</evidence>
<protein>
    <submittedName>
        <fullName evidence="4">Protein TOXD</fullName>
    </submittedName>
</protein>
<dbReference type="GO" id="GO:0016651">
    <property type="term" value="F:oxidoreductase activity, acting on NAD(P)H"/>
    <property type="evidence" value="ECO:0007669"/>
    <property type="project" value="InterPro"/>
</dbReference>
<dbReference type="SMART" id="SM00829">
    <property type="entry name" value="PKS_ER"/>
    <property type="match status" value="1"/>
</dbReference>
<sequence length="369" mass="39675">MRAVIVKERGIAAVVEIKEQSMRSDYIKIRSVAVAVNPTDFQHTATAGLVGGILGCDVSGIVAEVGKECKTDVKEGDAVYGVCHSANQNNPEDGAFAEFAMIKDGHIAKIPKGLSFEGAATLGVGVTTIGQTLYMTMKLPLPSGPSNVSTTILIYGGSSATGTLAIQYAKLSGLTVITTASPKNFDLVKSRGADAVFDYHDPDCAKKIRAYTNNELKYVLDTISTPESNKICAESFPVESKEKLNFVALLPAETWPREDIEAQIILSYTTLGEAFTKWGRDFPAIKEHFEFGRMFWELSAKLLEQGKIIPHPVALRSGGLQGIPAGIAEISIGAVSGEKLVYRVDDKTEVAADELPSNESVLKSSLKEW</sequence>
<dbReference type="InterPro" id="IPR020843">
    <property type="entry name" value="ER"/>
</dbReference>
<dbReference type="CDD" id="cd08249">
    <property type="entry name" value="enoyl_reductase_like"/>
    <property type="match status" value="1"/>
</dbReference>
<dbReference type="AlphaFoldDB" id="A0A7D8UNX8"/>
<dbReference type="InterPro" id="IPR011032">
    <property type="entry name" value="GroES-like_sf"/>
</dbReference>
<dbReference type="SUPFAM" id="SSF51735">
    <property type="entry name" value="NAD(P)-binding Rossmann-fold domains"/>
    <property type="match status" value="1"/>
</dbReference>
<comment type="similarity">
    <text evidence="1">Belongs to the zinc-containing alcohol dehydrogenase family.</text>
</comment>
<dbReference type="PANTHER" id="PTHR45348:SF2">
    <property type="entry name" value="ZINC-TYPE ALCOHOL DEHYDROGENASE-LIKE PROTEIN C2E1P3.01"/>
    <property type="match status" value="1"/>
</dbReference>
<dbReference type="SUPFAM" id="SSF50129">
    <property type="entry name" value="GroES-like"/>
    <property type="match status" value="1"/>
</dbReference>
<evidence type="ECO:0000313" key="5">
    <source>
        <dbReference type="Proteomes" id="UP000481288"/>
    </source>
</evidence>
<keyword evidence="5" id="KW-1185">Reference proteome</keyword>
<dbReference type="OrthoDB" id="48317at2759"/>
<accession>A0A7D8UNX8</accession>
<dbReference type="Pfam" id="PF00107">
    <property type="entry name" value="ADH_zinc_N"/>
    <property type="match status" value="1"/>
</dbReference>
<organism evidence="4 5">
    <name type="scientific">Lachnellula cervina</name>
    <dbReference type="NCBI Taxonomy" id="1316786"/>
    <lineage>
        <taxon>Eukaryota</taxon>
        <taxon>Fungi</taxon>
        <taxon>Dikarya</taxon>
        <taxon>Ascomycota</taxon>
        <taxon>Pezizomycotina</taxon>
        <taxon>Leotiomycetes</taxon>
        <taxon>Helotiales</taxon>
        <taxon>Lachnaceae</taxon>
        <taxon>Lachnellula</taxon>
    </lineage>
</organism>
<dbReference type="InterPro" id="IPR036291">
    <property type="entry name" value="NAD(P)-bd_dom_sf"/>
</dbReference>
<proteinExistence type="inferred from homology"/>
<gene>
    <name evidence="4" type="primary">TOXD_3</name>
    <name evidence="4" type="ORF">LCER1_G006153</name>
</gene>
<dbReference type="Pfam" id="PF08240">
    <property type="entry name" value="ADH_N"/>
    <property type="match status" value="1"/>
</dbReference>
<comment type="caution">
    <text evidence="4">The sequence shown here is derived from an EMBL/GenBank/DDBJ whole genome shotgun (WGS) entry which is preliminary data.</text>
</comment>
<dbReference type="Proteomes" id="UP000481288">
    <property type="component" value="Unassembled WGS sequence"/>
</dbReference>
<dbReference type="Gene3D" id="3.40.50.720">
    <property type="entry name" value="NAD(P)-binding Rossmann-like Domain"/>
    <property type="match status" value="1"/>
</dbReference>
<dbReference type="InterPro" id="IPR047122">
    <property type="entry name" value="Trans-enoyl_RdTase-like"/>
</dbReference>
<dbReference type="InterPro" id="IPR013154">
    <property type="entry name" value="ADH-like_N"/>
</dbReference>
<dbReference type="Gene3D" id="3.90.180.10">
    <property type="entry name" value="Medium-chain alcohol dehydrogenases, catalytic domain"/>
    <property type="match status" value="1"/>
</dbReference>
<keyword evidence="2" id="KW-0560">Oxidoreductase</keyword>
<dbReference type="PANTHER" id="PTHR45348">
    <property type="entry name" value="HYPOTHETICAL OXIDOREDUCTASE (EUROFUNG)"/>
    <property type="match status" value="1"/>
</dbReference>
<name>A0A7D8UNX8_9HELO</name>
<evidence type="ECO:0000259" key="3">
    <source>
        <dbReference type="SMART" id="SM00829"/>
    </source>
</evidence>
<dbReference type="InterPro" id="IPR013149">
    <property type="entry name" value="ADH-like_C"/>
</dbReference>
<evidence type="ECO:0000313" key="4">
    <source>
        <dbReference type="EMBL" id="TVY53766.1"/>
    </source>
</evidence>
<feature type="domain" description="Enoyl reductase (ER)" evidence="3">
    <location>
        <begin position="10"/>
        <end position="266"/>
    </location>
</feature>
<reference evidence="4 5" key="1">
    <citation type="submission" date="2018-05" db="EMBL/GenBank/DDBJ databases">
        <title>Whole genome sequencing for identification of molecular markers to develop diagnostic detection tools for the regulated plant pathogen Lachnellula willkommii.</title>
        <authorList>
            <person name="Giroux E."/>
            <person name="Bilodeau G."/>
        </authorList>
    </citation>
    <scope>NUCLEOTIDE SEQUENCE [LARGE SCALE GENOMIC DNA]</scope>
    <source>
        <strain evidence="4 5">CBS 625.97</strain>
    </source>
</reference>
<dbReference type="EMBL" id="QGMG01000414">
    <property type="protein sequence ID" value="TVY53766.1"/>
    <property type="molecule type" value="Genomic_DNA"/>
</dbReference>